<organism evidence="6 7">
    <name type="scientific">Nesterenkonia aethiopica</name>
    <dbReference type="NCBI Taxonomy" id="269144"/>
    <lineage>
        <taxon>Bacteria</taxon>
        <taxon>Bacillati</taxon>
        <taxon>Actinomycetota</taxon>
        <taxon>Actinomycetes</taxon>
        <taxon>Micrococcales</taxon>
        <taxon>Micrococcaceae</taxon>
        <taxon>Nesterenkonia</taxon>
    </lineage>
</organism>
<evidence type="ECO:0000313" key="7">
    <source>
        <dbReference type="Proteomes" id="UP001500236"/>
    </source>
</evidence>
<gene>
    <name evidence="6" type="ORF">GCM10010529_11220</name>
</gene>
<dbReference type="InterPro" id="IPR006710">
    <property type="entry name" value="Glyco_hydro_43"/>
</dbReference>
<dbReference type="Proteomes" id="UP001500236">
    <property type="component" value="Unassembled WGS sequence"/>
</dbReference>
<keyword evidence="4 5" id="KW-0326">Glycosidase</keyword>
<evidence type="ECO:0000256" key="4">
    <source>
        <dbReference type="ARBA" id="ARBA00023295"/>
    </source>
</evidence>
<evidence type="ECO:0000256" key="3">
    <source>
        <dbReference type="ARBA" id="ARBA00022801"/>
    </source>
</evidence>
<evidence type="ECO:0000256" key="2">
    <source>
        <dbReference type="ARBA" id="ARBA00009865"/>
    </source>
</evidence>
<protein>
    <submittedName>
        <fullName evidence="6">Arabinan endo-1,5-alpha-L-arabinosidase</fullName>
    </submittedName>
</protein>
<evidence type="ECO:0000256" key="1">
    <source>
        <dbReference type="ARBA" id="ARBA00004834"/>
    </source>
</evidence>
<keyword evidence="7" id="KW-1185">Reference proteome</keyword>
<proteinExistence type="inferred from homology"/>
<dbReference type="InterPro" id="IPR023296">
    <property type="entry name" value="Glyco_hydro_beta-prop_sf"/>
</dbReference>
<comment type="caution">
    <text evidence="6">The sequence shown here is derived from an EMBL/GenBank/DDBJ whole genome shotgun (WGS) entry which is preliminary data.</text>
</comment>
<sequence>MTRASGMRSPASTLLAGNLVVHDPALVAGDAVPGGGAGDGTWTVICTGAPEIADGCLQVRRSLDGVRWEAAGTVWERKPEWLREAVPGVRNLWAPELIRHAGTWYLYYAASTFGENRSVIALATNATLDPQDPAYAWVDRGPVIASGPEDDFNAIDPGVVLDDAGTPWMSFGSFWSGIRMVRLHWPDGLRDPDDDGAPRHLADRRRSPNAIEAPYIVARDGAFWLFASQDFCCRGVDSTYSIIVGRAEQVTGPYVDRDRVPMMDGGGTPLLATDGVRIGPGGQAVSGDWLALHHYRGDDDGRFRLEILPLDWSTGWPETAWKDEQ</sequence>
<dbReference type="PANTHER" id="PTHR43301:SF3">
    <property type="entry name" value="ARABINAN ENDO-1,5-ALPHA-L-ARABINOSIDASE A-RELATED"/>
    <property type="match status" value="1"/>
</dbReference>
<dbReference type="EMBL" id="BAAAVT010000006">
    <property type="protein sequence ID" value="GAA3059291.1"/>
    <property type="molecule type" value="Genomic_DNA"/>
</dbReference>
<reference evidence="7" key="1">
    <citation type="journal article" date="2019" name="Int. J. Syst. Evol. Microbiol.">
        <title>The Global Catalogue of Microorganisms (GCM) 10K type strain sequencing project: providing services to taxonomists for standard genome sequencing and annotation.</title>
        <authorList>
            <consortium name="The Broad Institute Genomics Platform"/>
            <consortium name="The Broad Institute Genome Sequencing Center for Infectious Disease"/>
            <person name="Wu L."/>
            <person name="Ma J."/>
        </authorList>
    </citation>
    <scope>NUCLEOTIDE SEQUENCE [LARGE SCALE GENOMIC DNA]</scope>
    <source>
        <strain evidence="7">JCM 14309</strain>
    </source>
</reference>
<dbReference type="PANTHER" id="PTHR43301">
    <property type="entry name" value="ARABINAN ENDO-1,5-ALPHA-L-ARABINOSIDASE"/>
    <property type="match status" value="1"/>
</dbReference>
<dbReference type="CDD" id="cd08998">
    <property type="entry name" value="GH43_Arb43a-like"/>
    <property type="match status" value="1"/>
</dbReference>
<evidence type="ECO:0000313" key="6">
    <source>
        <dbReference type="EMBL" id="GAA3059291.1"/>
    </source>
</evidence>
<dbReference type="SUPFAM" id="SSF75005">
    <property type="entry name" value="Arabinanase/levansucrase/invertase"/>
    <property type="match status" value="1"/>
</dbReference>
<comment type="pathway">
    <text evidence="1">Glycan metabolism; L-arabinan degradation.</text>
</comment>
<dbReference type="InterPro" id="IPR050727">
    <property type="entry name" value="GH43_arabinanases"/>
</dbReference>
<name>A0ABP6LXL2_9MICC</name>
<keyword evidence="3 5" id="KW-0378">Hydrolase</keyword>
<comment type="similarity">
    <text evidence="2 5">Belongs to the glycosyl hydrolase 43 family.</text>
</comment>
<dbReference type="Pfam" id="PF04616">
    <property type="entry name" value="Glyco_hydro_43"/>
    <property type="match status" value="1"/>
</dbReference>
<dbReference type="Gene3D" id="2.115.10.20">
    <property type="entry name" value="Glycosyl hydrolase domain, family 43"/>
    <property type="match status" value="1"/>
</dbReference>
<evidence type="ECO:0000256" key="5">
    <source>
        <dbReference type="RuleBase" id="RU361187"/>
    </source>
</evidence>
<accession>A0ABP6LXL2</accession>